<protein>
    <submittedName>
        <fullName evidence="2">SSD domain-containing protein</fullName>
    </submittedName>
</protein>
<organism evidence="1 2">
    <name type="scientific">Panagrolaimus sp. PS1159</name>
    <dbReference type="NCBI Taxonomy" id="55785"/>
    <lineage>
        <taxon>Eukaryota</taxon>
        <taxon>Metazoa</taxon>
        <taxon>Ecdysozoa</taxon>
        <taxon>Nematoda</taxon>
        <taxon>Chromadorea</taxon>
        <taxon>Rhabditida</taxon>
        <taxon>Tylenchina</taxon>
        <taxon>Panagrolaimomorpha</taxon>
        <taxon>Panagrolaimoidea</taxon>
        <taxon>Panagrolaimidae</taxon>
        <taxon>Panagrolaimus</taxon>
    </lineage>
</organism>
<evidence type="ECO:0000313" key="1">
    <source>
        <dbReference type="Proteomes" id="UP000887580"/>
    </source>
</evidence>
<dbReference type="WBParaSite" id="PS1159_v2.g7156.t2">
    <property type="protein sequence ID" value="PS1159_v2.g7156.t2"/>
    <property type="gene ID" value="PS1159_v2.g7156"/>
</dbReference>
<accession>A0AC35GN75</accession>
<evidence type="ECO:0000313" key="2">
    <source>
        <dbReference type="WBParaSite" id="PS1159_v2.g7156.t2"/>
    </source>
</evidence>
<name>A0AC35GN75_9BILA</name>
<reference evidence="2" key="1">
    <citation type="submission" date="2022-11" db="UniProtKB">
        <authorList>
            <consortium name="WormBaseParasite"/>
        </authorList>
    </citation>
    <scope>IDENTIFICATION</scope>
</reference>
<proteinExistence type="predicted"/>
<dbReference type="Proteomes" id="UP000887580">
    <property type="component" value="Unplaced"/>
</dbReference>
<sequence>MCLYWFKMFETINHGWGQLIADHPYKHMIVSLIVMFLLTLGVINIKVENDIRASFSPPNSRASYENKVYKEFFNLTVPPQRAFVLFSAKDNASMIREQQLKDVLKFDKYFNEILSRISPESGLAGCSPLCNLNQPFHLISNEMFKMYNSVNKTPSNDLILDFPMSTYKGQNIFIGMNLAGAQTSNHLFPSNNSRIISVKTIILWYFSRADTKSTKEILREKSIELFEHAKNGSYLDNVKFEIFGDEIANREMVRGAIEATTLMSIGVFLLIGVVSLSTYRRLKGSGFSAISLVVFVSVLSPFLASAAAFGILTWLGNKVYTIMCVTPFLVLGVGVDDAFILIECWTN</sequence>